<sequence>MPTYVATISRATMCERGITFSERSDDSVWNRRMPPMRSSGRIATAMPIKPMPPSQCSSERHIRMPGDMLSSPLNTVEPVAVMPDMLSKKRVGVTDVLGQ</sequence>
<accession>A0A8B4IBJ7</accession>
<evidence type="ECO:0000313" key="2">
    <source>
        <dbReference type="EMBL" id="SQF93421.1"/>
    </source>
</evidence>
<dbReference type="Proteomes" id="UP000248640">
    <property type="component" value="Chromosome 1"/>
</dbReference>
<reference evidence="2 3" key="1">
    <citation type="submission" date="2018-06" db="EMBL/GenBank/DDBJ databases">
        <authorList>
            <consortium name="Pathogen Informatics"/>
            <person name="Doyle S."/>
        </authorList>
    </citation>
    <scope>NUCLEOTIDE SEQUENCE [LARGE SCALE GENOMIC DNA]</scope>
    <source>
        <strain evidence="2 3">NCTC10038</strain>
    </source>
</reference>
<dbReference type="EMBL" id="LS483372">
    <property type="protein sequence ID" value="SQF93421.1"/>
    <property type="molecule type" value="Genomic_DNA"/>
</dbReference>
<evidence type="ECO:0000313" key="3">
    <source>
        <dbReference type="Proteomes" id="UP000248640"/>
    </source>
</evidence>
<protein>
    <submittedName>
        <fullName evidence="2">Uncharacterized protein</fullName>
    </submittedName>
</protein>
<dbReference type="AlphaFoldDB" id="A0A8B4IBJ7"/>
<feature type="region of interest" description="Disordered" evidence="1">
    <location>
        <begin position="44"/>
        <end position="72"/>
    </location>
</feature>
<organism evidence="2 3">
    <name type="scientific">Pseudomonas fluorescens</name>
    <dbReference type="NCBI Taxonomy" id="294"/>
    <lineage>
        <taxon>Bacteria</taxon>
        <taxon>Pseudomonadati</taxon>
        <taxon>Pseudomonadota</taxon>
        <taxon>Gammaproteobacteria</taxon>
        <taxon>Pseudomonadales</taxon>
        <taxon>Pseudomonadaceae</taxon>
        <taxon>Pseudomonas</taxon>
    </lineage>
</organism>
<evidence type="ECO:0000256" key="1">
    <source>
        <dbReference type="SAM" id="MobiDB-lite"/>
    </source>
</evidence>
<proteinExistence type="predicted"/>
<name>A0A8B4IBJ7_PSEFL</name>
<gene>
    <name evidence="2" type="ORF">NCTC10038_04825</name>
</gene>